<feature type="domain" description="Glycosyltransferase subfamily 4-like N-terminal" evidence="2">
    <location>
        <begin position="14"/>
        <end position="162"/>
    </location>
</feature>
<dbReference type="EMBL" id="UINC01027207">
    <property type="protein sequence ID" value="SVB06065.1"/>
    <property type="molecule type" value="Genomic_DNA"/>
</dbReference>
<dbReference type="GO" id="GO:0016757">
    <property type="term" value="F:glycosyltransferase activity"/>
    <property type="evidence" value="ECO:0007669"/>
    <property type="project" value="InterPro"/>
</dbReference>
<dbReference type="Pfam" id="PF13439">
    <property type="entry name" value="Glyco_transf_4"/>
    <property type="match status" value="1"/>
</dbReference>
<dbReference type="SUPFAM" id="SSF53756">
    <property type="entry name" value="UDP-Glycosyltransferase/glycogen phosphorylase"/>
    <property type="match status" value="1"/>
</dbReference>
<feature type="domain" description="Glycosyl transferase family 1" evidence="1">
    <location>
        <begin position="170"/>
        <end position="335"/>
    </location>
</feature>
<name>A0A382AX07_9ZZZZ</name>
<evidence type="ECO:0000259" key="2">
    <source>
        <dbReference type="Pfam" id="PF13439"/>
    </source>
</evidence>
<dbReference type="CDD" id="cd03801">
    <property type="entry name" value="GT4_PimA-like"/>
    <property type="match status" value="1"/>
</dbReference>
<dbReference type="AlphaFoldDB" id="A0A382AX07"/>
<dbReference type="Pfam" id="PF00534">
    <property type="entry name" value="Glycos_transf_1"/>
    <property type="match status" value="1"/>
</dbReference>
<reference evidence="3" key="1">
    <citation type="submission" date="2018-05" db="EMBL/GenBank/DDBJ databases">
        <authorList>
            <person name="Lanie J.A."/>
            <person name="Ng W.-L."/>
            <person name="Kazmierczak K.M."/>
            <person name="Andrzejewski T.M."/>
            <person name="Davidsen T.M."/>
            <person name="Wayne K.J."/>
            <person name="Tettelin H."/>
            <person name="Glass J.I."/>
            <person name="Rusch D."/>
            <person name="Podicherti R."/>
            <person name="Tsui H.-C.T."/>
            <person name="Winkler M.E."/>
        </authorList>
    </citation>
    <scope>NUCLEOTIDE SEQUENCE</scope>
</reference>
<gene>
    <name evidence="3" type="ORF">METZ01_LOCUS158919</name>
</gene>
<dbReference type="PANTHER" id="PTHR12526">
    <property type="entry name" value="GLYCOSYLTRANSFERASE"/>
    <property type="match status" value="1"/>
</dbReference>
<accession>A0A382AX07</accession>
<dbReference type="InterPro" id="IPR001296">
    <property type="entry name" value="Glyco_trans_1"/>
</dbReference>
<dbReference type="InterPro" id="IPR028098">
    <property type="entry name" value="Glyco_trans_4-like_N"/>
</dbReference>
<sequence length="362" mass="39611">MRVIHLETGMHLYGGGEQVRCLIQGLSNRGVENILVCAKGSAIAQATAANDVVEIRSRGDLDFFLYHRLRVLLHSISPDLLHVHSRRGADWFGGCAAAKCNIPAVLTRRVDNLEAAFVARVKYRSYRAVIAISRAIEALLVKGVGLSQSRVRRIESAVDTERFRPDEGRERLLAATGLPDDVDLIGVVAQLIPRKGHDVLLGILPALVDHYPRLRVLFFGQGSEAGKLQHRIRKLNLNKYVKMLGFRDDLPFLLSGLDLLVHPARREGMGVAVLQGMSAGVPVVASNVGGIADVIQDGTQGILIEPDDPPALIEALKCLLDDPELRNRLGNAGRSHVEEKFSISRMTESHLTIYGSVSEGRL</sequence>
<evidence type="ECO:0000259" key="1">
    <source>
        <dbReference type="Pfam" id="PF00534"/>
    </source>
</evidence>
<evidence type="ECO:0008006" key="4">
    <source>
        <dbReference type="Google" id="ProtNLM"/>
    </source>
</evidence>
<evidence type="ECO:0000313" key="3">
    <source>
        <dbReference type="EMBL" id="SVB06065.1"/>
    </source>
</evidence>
<organism evidence="3">
    <name type="scientific">marine metagenome</name>
    <dbReference type="NCBI Taxonomy" id="408172"/>
    <lineage>
        <taxon>unclassified sequences</taxon>
        <taxon>metagenomes</taxon>
        <taxon>ecological metagenomes</taxon>
    </lineage>
</organism>
<proteinExistence type="predicted"/>
<dbReference type="Gene3D" id="3.40.50.2000">
    <property type="entry name" value="Glycogen Phosphorylase B"/>
    <property type="match status" value="2"/>
</dbReference>
<protein>
    <recommendedName>
        <fullName evidence="4">Glycosyl transferase family 1 domain-containing protein</fullName>
    </recommendedName>
</protein>